<evidence type="ECO:0000313" key="8">
    <source>
        <dbReference type="EMBL" id="TVO64509.1"/>
    </source>
</evidence>
<dbReference type="FunFam" id="1.10.600.10:FF:000001">
    <property type="entry name" value="Geranylgeranyl diphosphate synthase"/>
    <property type="match status" value="1"/>
</dbReference>
<proteinExistence type="inferred from homology"/>
<reference evidence="8 9" key="1">
    <citation type="submission" date="2019-07" db="EMBL/GenBank/DDBJ databases">
        <title>Reclasification of Spiribacter aquaticus.</title>
        <authorList>
            <person name="Leon M.J."/>
            <person name="Sanchez-Porro C."/>
            <person name="Ventosa A."/>
        </authorList>
    </citation>
    <scope>NUCLEOTIDE SEQUENCE [LARGE SCALE GENOMIC DNA]</scope>
    <source>
        <strain evidence="8 9">SP30</strain>
    </source>
</reference>
<protein>
    <submittedName>
        <fullName evidence="8">Geranyl transferase</fullName>
    </submittedName>
</protein>
<organism evidence="8 9">
    <name type="scientific">Spiribacter aquaticus</name>
    <dbReference type="NCBI Taxonomy" id="1935996"/>
    <lineage>
        <taxon>Bacteria</taxon>
        <taxon>Pseudomonadati</taxon>
        <taxon>Pseudomonadota</taxon>
        <taxon>Gammaproteobacteria</taxon>
        <taxon>Chromatiales</taxon>
        <taxon>Ectothiorhodospiraceae</taxon>
        <taxon>Spiribacter</taxon>
    </lineage>
</organism>
<accession>A0A557RH53</accession>
<keyword evidence="9" id="KW-1185">Reference proteome</keyword>
<dbReference type="GO" id="GO:0016114">
    <property type="term" value="P:terpenoid biosynthetic process"/>
    <property type="evidence" value="ECO:0007669"/>
    <property type="project" value="UniProtKB-ARBA"/>
</dbReference>
<dbReference type="PANTHER" id="PTHR43281:SF1">
    <property type="entry name" value="FARNESYL DIPHOSPHATE SYNTHASE"/>
    <property type="match status" value="1"/>
</dbReference>
<dbReference type="PROSITE" id="PS00723">
    <property type="entry name" value="POLYPRENYL_SYNTHASE_1"/>
    <property type="match status" value="1"/>
</dbReference>
<dbReference type="GO" id="GO:0004659">
    <property type="term" value="F:prenyltransferase activity"/>
    <property type="evidence" value="ECO:0007669"/>
    <property type="project" value="InterPro"/>
</dbReference>
<comment type="similarity">
    <text evidence="2 7">Belongs to the FPP/GGPP synthase family.</text>
</comment>
<evidence type="ECO:0000256" key="6">
    <source>
        <dbReference type="ARBA" id="ARBA00023229"/>
    </source>
</evidence>
<evidence type="ECO:0000256" key="3">
    <source>
        <dbReference type="ARBA" id="ARBA00022679"/>
    </source>
</evidence>
<dbReference type="Proteomes" id="UP000316688">
    <property type="component" value="Unassembled WGS sequence"/>
</dbReference>
<dbReference type="RefSeq" id="WP_144348082.1">
    <property type="nucleotide sequence ID" value="NZ_VMKP01000003.1"/>
</dbReference>
<evidence type="ECO:0000313" key="9">
    <source>
        <dbReference type="Proteomes" id="UP000316688"/>
    </source>
</evidence>
<dbReference type="InterPro" id="IPR053378">
    <property type="entry name" value="Prenyl_diphosphate_synthase"/>
</dbReference>
<dbReference type="SFLD" id="SFLDS00005">
    <property type="entry name" value="Isoprenoid_Synthase_Type_I"/>
    <property type="match status" value="1"/>
</dbReference>
<evidence type="ECO:0000256" key="7">
    <source>
        <dbReference type="RuleBase" id="RU004466"/>
    </source>
</evidence>
<evidence type="ECO:0000256" key="1">
    <source>
        <dbReference type="ARBA" id="ARBA00001946"/>
    </source>
</evidence>
<dbReference type="SUPFAM" id="SSF48576">
    <property type="entry name" value="Terpenoid synthases"/>
    <property type="match status" value="1"/>
</dbReference>
<comment type="caution">
    <text evidence="8">The sequence shown here is derived from an EMBL/GenBank/DDBJ whole genome shotgun (WGS) entry which is preliminary data.</text>
</comment>
<dbReference type="Pfam" id="PF00348">
    <property type="entry name" value="polyprenyl_synt"/>
    <property type="match status" value="1"/>
</dbReference>
<dbReference type="AlphaFoldDB" id="A0A557RH53"/>
<dbReference type="InterPro" id="IPR008949">
    <property type="entry name" value="Isoprenoid_synthase_dom_sf"/>
</dbReference>
<dbReference type="SFLD" id="SFLDG01017">
    <property type="entry name" value="Polyprenyl_Transferase_Like"/>
    <property type="match status" value="1"/>
</dbReference>
<dbReference type="GO" id="GO:0005737">
    <property type="term" value="C:cytoplasm"/>
    <property type="evidence" value="ECO:0007669"/>
    <property type="project" value="UniProtKB-ARBA"/>
</dbReference>
<dbReference type="GO" id="GO:0008654">
    <property type="term" value="P:phospholipid biosynthetic process"/>
    <property type="evidence" value="ECO:0007669"/>
    <property type="project" value="UniProtKB-ARBA"/>
</dbReference>
<dbReference type="Gene3D" id="1.10.600.10">
    <property type="entry name" value="Farnesyl Diphosphate Synthase"/>
    <property type="match status" value="1"/>
</dbReference>
<dbReference type="InterPro" id="IPR033749">
    <property type="entry name" value="Polyprenyl_synt_CS"/>
</dbReference>
<comment type="cofactor">
    <cofactor evidence="1">
        <name>Mg(2+)</name>
        <dbReference type="ChEBI" id="CHEBI:18420"/>
    </cofactor>
</comment>
<name>A0A557RH53_9GAMM</name>
<dbReference type="NCBIfam" id="NF045485">
    <property type="entry name" value="FPPsyn"/>
    <property type="match status" value="1"/>
</dbReference>
<evidence type="ECO:0000256" key="4">
    <source>
        <dbReference type="ARBA" id="ARBA00022723"/>
    </source>
</evidence>
<dbReference type="CDD" id="cd00685">
    <property type="entry name" value="Trans_IPPS_HT"/>
    <property type="match status" value="1"/>
</dbReference>
<keyword evidence="6" id="KW-0414">Isoprene biosynthesis</keyword>
<sequence>MTPALNDALSLARARVEAALETALPADDQPPTRLHQAMRYAVLAPGKRLRPFLVYEAGALCGVDAPDLDPAACAVEMIHAYSLVHDDLPAMDDDDLRRGQPTCHRAFDESTAILAGDALQTLAFEHLATATGVAAERRLEMVQTLAAAVGSQGMAGGQALDLGAVRHQLNAAQLETMHRYKTGALILASLRLGSLSGPHGVDDSVRQRLDEYGQCIGLAFQVQDDILDVTGDSEAIGKTSGADARRAKPTYPGLMGLEASQQFARRLRDGAVDALGGMGSGADRLRALADYIIQRER</sequence>
<keyword evidence="4" id="KW-0479">Metal-binding</keyword>
<gene>
    <name evidence="8" type="ORF">FPL11_07600</name>
</gene>
<dbReference type="PANTHER" id="PTHR43281">
    <property type="entry name" value="FARNESYL DIPHOSPHATE SYNTHASE"/>
    <property type="match status" value="1"/>
</dbReference>
<dbReference type="PROSITE" id="PS00444">
    <property type="entry name" value="POLYPRENYL_SYNTHASE_2"/>
    <property type="match status" value="1"/>
</dbReference>
<keyword evidence="5" id="KW-0460">Magnesium</keyword>
<keyword evidence="3 7" id="KW-0808">Transferase</keyword>
<dbReference type="GO" id="GO:0046872">
    <property type="term" value="F:metal ion binding"/>
    <property type="evidence" value="ECO:0007669"/>
    <property type="project" value="UniProtKB-KW"/>
</dbReference>
<evidence type="ECO:0000256" key="5">
    <source>
        <dbReference type="ARBA" id="ARBA00022842"/>
    </source>
</evidence>
<evidence type="ECO:0000256" key="2">
    <source>
        <dbReference type="ARBA" id="ARBA00006706"/>
    </source>
</evidence>
<dbReference type="EMBL" id="VMKP01000003">
    <property type="protein sequence ID" value="TVO64509.1"/>
    <property type="molecule type" value="Genomic_DNA"/>
</dbReference>
<dbReference type="InterPro" id="IPR000092">
    <property type="entry name" value="Polyprenyl_synt"/>
</dbReference>